<accession>A0A4V6BK37</accession>
<dbReference type="InterPro" id="IPR013097">
    <property type="entry name" value="Dabb"/>
</dbReference>
<keyword evidence="4" id="KW-1185">Reference proteome</keyword>
<feature type="domain" description="Stress-response A/B barrel" evidence="2">
    <location>
        <begin position="2"/>
        <end position="93"/>
    </location>
</feature>
<evidence type="ECO:0000256" key="1">
    <source>
        <dbReference type="ARBA" id="ARBA00011738"/>
    </source>
</evidence>
<dbReference type="Proteomes" id="UP000304900">
    <property type="component" value="Unassembled WGS sequence"/>
</dbReference>
<dbReference type="SMART" id="SM00886">
    <property type="entry name" value="Dabb"/>
    <property type="match status" value="1"/>
</dbReference>
<dbReference type="PANTHER" id="PTHR33178:SF10">
    <property type="entry name" value="STRESS-RESPONSE A_B BARREL DOMAIN-CONTAINING PROTEIN"/>
    <property type="match status" value="1"/>
</dbReference>
<dbReference type="PROSITE" id="PS51502">
    <property type="entry name" value="S_R_A_B_BARREL"/>
    <property type="match status" value="1"/>
</dbReference>
<dbReference type="InterPro" id="IPR044662">
    <property type="entry name" value="HS1/DABB1-like"/>
</dbReference>
<organism evidence="3 4">
    <name type="scientific">Dyadobacter frigoris</name>
    <dbReference type="NCBI Taxonomy" id="2576211"/>
    <lineage>
        <taxon>Bacteria</taxon>
        <taxon>Pseudomonadati</taxon>
        <taxon>Bacteroidota</taxon>
        <taxon>Cytophagia</taxon>
        <taxon>Cytophagales</taxon>
        <taxon>Spirosomataceae</taxon>
        <taxon>Dyadobacter</taxon>
    </lineage>
</organism>
<reference evidence="3 4" key="1">
    <citation type="submission" date="2019-05" db="EMBL/GenBank/DDBJ databases">
        <title>Dyadobacter AR-3-8 sp. nov., isolated from arctic soil.</title>
        <authorList>
            <person name="Chaudhary D.K."/>
        </authorList>
    </citation>
    <scope>NUCLEOTIDE SEQUENCE [LARGE SCALE GENOMIC DNA]</scope>
    <source>
        <strain evidence="3 4">AR-3-8</strain>
    </source>
</reference>
<dbReference type="InterPro" id="IPR011008">
    <property type="entry name" value="Dimeric_a/b-barrel"/>
</dbReference>
<proteinExistence type="predicted"/>
<name>A0A4V6BK37_9BACT</name>
<comment type="subunit">
    <text evidence="1">Homodimer.</text>
</comment>
<dbReference type="EMBL" id="SZVO01000012">
    <property type="protein sequence ID" value="TKT89423.1"/>
    <property type="molecule type" value="Genomic_DNA"/>
</dbReference>
<dbReference type="SUPFAM" id="SSF54909">
    <property type="entry name" value="Dimeric alpha+beta barrel"/>
    <property type="match status" value="1"/>
</dbReference>
<protein>
    <submittedName>
        <fullName evidence="3">Dabb family protein</fullName>
    </submittedName>
</protein>
<evidence type="ECO:0000313" key="4">
    <source>
        <dbReference type="Proteomes" id="UP000304900"/>
    </source>
</evidence>
<comment type="caution">
    <text evidence="3">The sequence shown here is derived from an EMBL/GenBank/DDBJ whole genome shotgun (WGS) entry which is preliminary data.</text>
</comment>
<dbReference type="AlphaFoldDB" id="A0A4V6BK37"/>
<dbReference type="RefSeq" id="WP_137342560.1">
    <property type="nucleotide sequence ID" value="NZ_BSQH01000015.1"/>
</dbReference>
<dbReference type="Pfam" id="PF07876">
    <property type="entry name" value="Dabb"/>
    <property type="match status" value="1"/>
</dbReference>
<dbReference type="Gene3D" id="3.30.70.100">
    <property type="match status" value="1"/>
</dbReference>
<dbReference type="OrthoDB" id="9808130at2"/>
<gene>
    <name evidence="3" type="ORF">FDK13_24050</name>
</gene>
<sequence length="98" mass="11539">MITHSVFFKLKHPKGSVEEKTFLNAAIELSSIPGVNNFQCVREVSKSNKFDYGLTMEFEDQKKYDDYSAHPDHVKFVEQLWVKNVEDFLEIDYVQYVK</sequence>
<evidence type="ECO:0000259" key="2">
    <source>
        <dbReference type="PROSITE" id="PS51502"/>
    </source>
</evidence>
<dbReference type="PANTHER" id="PTHR33178">
    <property type="match status" value="1"/>
</dbReference>
<evidence type="ECO:0000313" key="3">
    <source>
        <dbReference type="EMBL" id="TKT89423.1"/>
    </source>
</evidence>